<dbReference type="SUPFAM" id="SSF52540">
    <property type="entry name" value="P-loop containing nucleoside triphosphate hydrolases"/>
    <property type="match status" value="1"/>
</dbReference>
<evidence type="ECO:0000256" key="4">
    <source>
        <dbReference type="ARBA" id="ARBA00003889"/>
    </source>
</evidence>
<evidence type="ECO:0000256" key="13">
    <source>
        <dbReference type="ARBA" id="ARBA00022777"/>
    </source>
</evidence>
<name>A0ABR9ZWE9_9FIRM</name>
<evidence type="ECO:0000256" key="10">
    <source>
        <dbReference type="ARBA" id="ARBA00022573"/>
    </source>
</evidence>
<dbReference type="RefSeq" id="WP_194703024.1">
    <property type="nucleotide sequence ID" value="NZ_JADKNH010000011.1"/>
</dbReference>
<evidence type="ECO:0000256" key="1">
    <source>
        <dbReference type="ARBA" id="ARBA00000312"/>
    </source>
</evidence>
<reference evidence="18 19" key="1">
    <citation type="submission" date="2020-11" db="EMBL/GenBank/DDBJ databases">
        <title>Fusibacter basophilias sp. nov.</title>
        <authorList>
            <person name="Qiu D."/>
        </authorList>
    </citation>
    <scope>NUCLEOTIDE SEQUENCE [LARGE SCALE GENOMIC DNA]</scope>
    <source>
        <strain evidence="18 19">Q10-2</strain>
    </source>
</reference>
<evidence type="ECO:0000313" key="19">
    <source>
        <dbReference type="Proteomes" id="UP000614200"/>
    </source>
</evidence>
<dbReference type="PIRSF" id="PIRSF006135">
    <property type="entry name" value="CobU"/>
    <property type="match status" value="1"/>
</dbReference>
<dbReference type="NCBIfam" id="NF004469">
    <property type="entry name" value="PRK05800.1"/>
    <property type="match status" value="1"/>
</dbReference>
<evidence type="ECO:0000256" key="12">
    <source>
        <dbReference type="ARBA" id="ARBA00022741"/>
    </source>
</evidence>
<evidence type="ECO:0000256" key="2">
    <source>
        <dbReference type="ARBA" id="ARBA00000711"/>
    </source>
</evidence>
<comment type="catalytic activity">
    <reaction evidence="1">
        <text>adenosylcob(III)inamide + ATP = adenosylcob(III)inamide phosphate + ADP + H(+)</text>
        <dbReference type="Rhea" id="RHEA:15769"/>
        <dbReference type="ChEBI" id="CHEBI:2480"/>
        <dbReference type="ChEBI" id="CHEBI:15378"/>
        <dbReference type="ChEBI" id="CHEBI:30616"/>
        <dbReference type="ChEBI" id="CHEBI:58502"/>
        <dbReference type="ChEBI" id="CHEBI:456216"/>
        <dbReference type="EC" id="2.7.1.156"/>
    </reaction>
</comment>
<dbReference type="PANTHER" id="PTHR34848:SF1">
    <property type="entry name" value="BIFUNCTIONAL ADENOSYLCOBALAMIN BIOSYNTHESIS PROTEIN COBU"/>
    <property type="match status" value="1"/>
</dbReference>
<dbReference type="EC" id="2.7.7.62" evidence="9"/>
<gene>
    <name evidence="18" type="primary">cobU</name>
    <name evidence="18" type="ORF">ISU02_16890</name>
</gene>
<comment type="catalytic activity">
    <reaction evidence="3">
        <text>adenosylcob(III)inamide + GTP = adenosylcob(III)inamide phosphate + GDP + H(+)</text>
        <dbReference type="Rhea" id="RHEA:15765"/>
        <dbReference type="ChEBI" id="CHEBI:2480"/>
        <dbReference type="ChEBI" id="CHEBI:15378"/>
        <dbReference type="ChEBI" id="CHEBI:37565"/>
        <dbReference type="ChEBI" id="CHEBI:58189"/>
        <dbReference type="ChEBI" id="CHEBI:58502"/>
        <dbReference type="EC" id="2.7.1.156"/>
    </reaction>
</comment>
<protein>
    <recommendedName>
        <fullName evidence="16">Adenosylcobinamide kinase</fullName>
        <ecNumber evidence="8">2.7.1.156</ecNumber>
        <ecNumber evidence="9">2.7.7.62</ecNumber>
    </recommendedName>
    <alternativeName>
        <fullName evidence="17">Adenosylcobinamide-phosphate guanylyltransferase</fullName>
    </alternativeName>
</protein>
<evidence type="ECO:0000256" key="8">
    <source>
        <dbReference type="ARBA" id="ARBA00012016"/>
    </source>
</evidence>
<dbReference type="EC" id="2.7.1.156" evidence="8"/>
<accession>A0ABR9ZWE9</accession>
<keyword evidence="19" id="KW-1185">Reference proteome</keyword>
<dbReference type="GO" id="GO:0008820">
    <property type="term" value="F:cobinamide phosphate guanylyltransferase activity"/>
    <property type="evidence" value="ECO:0007669"/>
    <property type="project" value="UniProtKB-EC"/>
</dbReference>
<keyword evidence="13 18" id="KW-0418">Kinase</keyword>
<organism evidence="18 19">
    <name type="scientific">Fusibacter ferrireducens</name>
    <dbReference type="NCBI Taxonomy" id="2785058"/>
    <lineage>
        <taxon>Bacteria</taxon>
        <taxon>Bacillati</taxon>
        <taxon>Bacillota</taxon>
        <taxon>Clostridia</taxon>
        <taxon>Eubacteriales</taxon>
        <taxon>Eubacteriales Family XII. Incertae Sedis</taxon>
        <taxon>Fusibacter</taxon>
    </lineage>
</organism>
<comment type="pathway">
    <text evidence="6">Cofactor biosynthesis; adenosylcobalamin biosynthesis; adenosylcobalamin from cob(II)yrinate a,c-diamide: step 5/7.</text>
</comment>
<proteinExistence type="inferred from homology"/>
<dbReference type="PANTHER" id="PTHR34848">
    <property type="match status" value="1"/>
</dbReference>
<evidence type="ECO:0000256" key="9">
    <source>
        <dbReference type="ARBA" id="ARBA00012523"/>
    </source>
</evidence>
<keyword evidence="12" id="KW-0547">Nucleotide-binding</keyword>
<evidence type="ECO:0000256" key="16">
    <source>
        <dbReference type="ARBA" id="ARBA00029570"/>
    </source>
</evidence>
<keyword evidence="14" id="KW-0067">ATP-binding</keyword>
<comment type="function">
    <text evidence="4">Catalyzes ATP-dependent phosphorylation of adenosylcobinamide and addition of GMP to adenosylcobinamide phosphate.</text>
</comment>
<dbReference type="EMBL" id="JADKNH010000011">
    <property type="protein sequence ID" value="MBF4694780.1"/>
    <property type="molecule type" value="Genomic_DNA"/>
</dbReference>
<dbReference type="InterPro" id="IPR027417">
    <property type="entry name" value="P-loop_NTPase"/>
</dbReference>
<evidence type="ECO:0000313" key="18">
    <source>
        <dbReference type="EMBL" id="MBF4694780.1"/>
    </source>
</evidence>
<dbReference type="CDD" id="cd00544">
    <property type="entry name" value="CobU"/>
    <property type="match status" value="1"/>
</dbReference>
<evidence type="ECO:0000256" key="7">
    <source>
        <dbReference type="ARBA" id="ARBA00007490"/>
    </source>
</evidence>
<keyword evidence="18" id="KW-0548">Nucleotidyltransferase</keyword>
<dbReference type="GO" id="GO:0043752">
    <property type="term" value="F:adenosylcobinamide kinase activity"/>
    <property type="evidence" value="ECO:0007669"/>
    <property type="project" value="UniProtKB-EC"/>
</dbReference>
<evidence type="ECO:0000256" key="15">
    <source>
        <dbReference type="ARBA" id="ARBA00023134"/>
    </source>
</evidence>
<sequence>MGQIIFVTGGARSGKSTFAEQKVKDFGENIVYVATAVPFDDGMKDRIRKHRESRPSTWTTIEAFRDFDQHFNQECVKLADGIIFDCVTVMVTNLMMAPKVDFEMVDMIFVNELEQKIQDEVDRLIATVRKLDLNIVIVSNEVGLGLVPFYKMGNFFRDIAGRINQKIASEADSVYFTVSGIPMKIK</sequence>
<comment type="pathway">
    <text evidence="5">Cofactor biosynthesis; adenosylcobalamin biosynthesis; adenosylcobalamin from cob(II)yrinate a,c-diamide: step 6/7.</text>
</comment>
<keyword evidence="15" id="KW-0342">GTP-binding</keyword>
<evidence type="ECO:0000256" key="11">
    <source>
        <dbReference type="ARBA" id="ARBA00022679"/>
    </source>
</evidence>
<evidence type="ECO:0000256" key="5">
    <source>
        <dbReference type="ARBA" id="ARBA00004692"/>
    </source>
</evidence>
<evidence type="ECO:0000256" key="6">
    <source>
        <dbReference type="ARBA" id="ARBA00005159"/>
    </source>
</evidence>
<dbReference type="Gene3D" id="3.40.50.300">
    <property type="entry name" value="P-loop containing nucleotide triphosphate hydrolases"/>
    <property type="match status" value="1"/>
</dbReference>
<evidence type="ECO:0000256" key="17">
    <source>
        <dbReference type="ARBA" id="ARBA00030571"/>
    </source>
</evidence>
<comment type="similarity">
    <text evidence="7">Belongs to the CobU/CobP family.</text>
</comment>
<evidence type="ECO:0000256" key="14">
    <source>
        <dbReference type="ARBA" id="ARBA00022840"/>
    </source>
</evidence>
<keyword evidence="10" id="KW-0169">Cobalamin biosynthesis</keyword>
<dbReference type="Pfam" id="PF02283">
    <property type="entry name" value="CobU"/>
    <property type="match status" value="1"/>
</dbReference>
<dbReference type="Proteomes" id="UP000614200">
    <property type="component" value="Unassembled WGS sequence"/>
</dbReference>
<keyword evidence="11 18" id="KW-0808">Transferase</keyword>
<dbReference type="InterPro" id="IPR003203">
    <property type="entry name" value="CobU/CobP"/>
</dbReference>
<evidence type="ECO:0000256" key="3">
    <source>
        <dbReference type="ARBA" id="ARBA00001522"/>
    </source>
</evidence>
<comment type="caution">
    <text evidence="18">The sequence shown here is derived from an EMBL/GenBank/DDBJ whole genome shotgun (WGS) entry which is preliminary data.</text>
</comment>
<comment type="catalytic activity">
    <reaction evidence="2">
        <text>adenosylcob(III)inamide phosphate + GTP + H(+) = adenosylcob(III)inamide-GDP + diphosphate</text>
        <dbReference type="Rhea" id="RHEA:22712"/>
        <dbReference type="ChEBI" id="CHEBI:15378"/>
        <dbReference type="ChEBI" id="CHEBI:33019"/>
        <dbReference type="ChEBI" id="CHEBI:37565"/>
        <dbReference type="ChEBI" id="CHEBI:58502"/>
        <dbReference type="ChEBI" id="CHEBI:60487"/>
        <dbReference type="EC" id="2.7.7.62"/>
    </reaction>
</comment>